<dbReference type="CDD" id="cd20365">
    <property type="entry name" value="BRcat_RBR_FBXO43"/>
    <property type="match status" value="1"/>
</dbReference>
<evidence type="ECO:0000256" key="6">
    <source>
        <dbReference type="PROSITE-ProRule" id="PRU01220"/>
    </source>
</evidence>
<keyword evidence="5" id="KW-0862">Zinc</keyword>
<reference evidence="10" key="1">
    <citation type="submission" date="2025-08" db="UniProtKB">
        <authorList>
            <consortium name="RefSeq"/>
        </authorList>
    </citation>
    <scope>IDENTIFICATION</scope>
</reference>
<feature type="domain" description="ZBR-type" evidence="8">
    <location>
        <begin position="584"/>
        <end position="632"/>
    </location>
</feature>
<dbReference type="FunFam" id="2.20.25.20:FF:000006">
    <property type="entry name" value="F-box only protein 5"/>
    <property type="match status" value="1"/>
</dbReference>
<evidence type="ECO:0000256" key="5">
    <source>
        <dbReference type="ARBA" id="ARBA00022833"/>
    </source>
</evidence>
<evidence type="ECO:0000313" key="10">
    <source>
        <dbReference type="RefSeq" id="XP_030638966.1"/>
    </source>
</evidence>
<evidence type="ECO:0000256" key="4">
    <source>
        <dbReference type="ARBA" id="ARBA00022786"/>
    </source>
</evidence>
<evidence type="ECO:0000313" key="9">
    <source>
        <dbReference type="Proteomes" id="UP000504632"/>
    </source>
</evidence>
<dbReference type="AlphaFoldDB" id="A0A6J2W6F0"/>
<keyword evidence="9" id="KW-1185">Reference proteome</keyword>
<dbReference type="GO" id="GO:0016567">
    <property type="term" value="P:protein ubiquitination"/>
    <property type="evidence" value="ECO:0007669"/>
    <property type="project" value="UniProtKB-UniPathway"/>
</dbReference>
<protein>
    <submittedName>
        <fullName evidence="10">F-box only protein 43</fullName>
    </submittedName>
</protein>
<keyword evidence="3 6" id="KW-0863">Zinc-finger</keyword>
<evidence type="ECO:0000256" key="7">
    <source>
        <dbReference type="SAM" id="MobiDB-lite"/>
    </source>
</evidence>
<feature type="region of interest" description="Disordered" evidence="7">
    <location>
        <begin position="536"/>
        <end position="557"/>
    </location>
</feature>
<evidence type="ECO:0000259" key="8">
    <source>
        <dbReference type="PROSITE" id="PS51872"/>
    </source>
</evidence>
<evidence type="ECO:0000256" key="1">
    <source>
        <dbReference type="ARBA" id="ARBA00004906"/>
    </source>
</evidence>
<gene>
    <name evidence="10" type="primary">fbxo43</name>
</gene>
<dbReference type="OrthoDB" id="9984940at2759"/>
<dbReference type="SUPFAM" id="SSF81383">
    <property type="entry name" value="F-box domain"/>
    <property type="match status" value="1"/>
</dbReference>
<dbReference type="GeneID" id="115819602"/>
<dbReference type="RefSeq" id="XP_030638966.1">
    <property type="nucleotide sequence ID" value="XM_030783106.1"/>
</dbReference>
<feature type="compositionally biased region" description="Basic and acidic residues" evidence="7">
    <location>
        <begin position="77"/>
        <end position="91"/>
    </location>
</feature>
<feature type="compositionally biased region" description="Polar residues" evidence="7">
    <location>
        <begin position="536"/>
        <end position="548"/>
    </location>
</feature>
<dbReference type="GO" id="GO:0045835">
    <property type="term" value="P:negative regulation of meiotic nuclear division"/>
    <property type="evidence" value="ECO:0007669"/>
    <property type="project" value="InterPro"/>
</dbReference>
<dbReference type="PANTHER" id="PTHR15493:SF1">
    <property type="entry name" value="F-BOX ONLY PROTEIN 43"/>
    <property type="match status" value="1"/>
</dbReference>
<keyword evidence="4" id="KW-0833">Ubl conjugation pathway</keyword>
<dbReference type="InterPro" id="IPR036047">
    <property type="entry name" value="F-box-like_dom_sf"/>
</dbReference>
<comment type="pathway">
    <text evidence="1">Protein modification; protein ubiquitination.</text>
</comment>
<dbReference type="InterPro" id="IPR047147">
    <property type="entry name" value="FBX5_43"/>
</dbReference>
<feature type="compositionally biased region" description="Polar residues" evidence="7">
    <location>
        <begin position="59"/>
        <end position="71"/>
    </location>
</feature>
<dbReference type="GO" id="GO:0007088">
    <property type="term" value="P:regulation of mitotic nuclear division"/>
    <property type="evidence" value="ECO:0007669"/>
    <property type="project" value="InterPro"/>
</dbReference>
<sequence length="656" mass="73436">MECTLRFGHFKNLKNKCCGFHHDSPFKEQPHTPGAETRVTKYGTSHSLDGILETPKENLIQNQGPGLSFSLQRKDRRKETTRSVQNDPKKEHVLPTGWCETPKISKKDTSLRRRLLMSRSVTDSRVGCPKTPRGRETICSVNTKYEGFCRMSSGDFDSPETVLSEALATSTLKAEDVALSCRKRRLMFSEAITSTLEDGKSNVGSPSLFQSKVLETPTDKDLDESIVSGLLATNISETPVSSKFMPLVKEDFQTPVSNVATNLSESLSILNTPSFTFDSKLDTSASEDSGFSSLGLDKSHDSSIDHDGSFQELLLPSSSKSREKRRPRLERQCRLSTLREGGSQSEEDLCPVNTVLKKEQLDLKRARSPLSMEDVFLDGTPLGVTRLKMEDLSLTPALQMMHAISRHSARIMPEQTSLEELLKASQDELIKTTMPLSGLIGRKMGIGKLDILAELKMRDLRHIIAMILHHLSPDDIYRFGQVSRIWDEIILQDKKACRRRRSYLKDRKTAFERGSATHVPDAETRLNLVSRSALSSVQAQSKTPSSRTPLGKGTFTPIQDKVSHSSCKREEFLQVAKTLFSHECLKPCPRCQHPARCHPVKREGLCSWGDCGFQFCTTCLCAYHGSKECVYLSVKPRSKRDVLPGSAQSKRNVRRL</sequence>
<dbReference type="Proteomes" id="UP000504632">
    <property type="component" value="Chromosome 8"/>
</dbReference>
<dbReference type="InterPro" id="IPR044064">
    <property type="entry name" value="ZF_ZBR"/>
</dbReference>
<dbReference type="FunCoup" id="A0A6J2W6F0">
    <property type="interactions" value="763"/>
</dbReference>
<name>A0A6J2W6F0_CHACN</name>
<dbReference type="Gene3D" id="2.20.25.20">
    <property type="match status" value="1"/>
</dbReference>
<proteinExistence type="predicted"/>
<dbReference type="UniPathway" id="UPA00143"/>
<feature type="region of interest" description="Disordered" evidence="7">
    <location>
        <begin position="301"/>
        <end position="346"/>
    </location>
</feature>
<accession>A0A6J2W6F0</accession>
<dbReference type="PANTHER" id="PTHR15493">
    <property type="entry name" value="F-BOX ONLY PROTEIN 5 AND 43"/>
    <property type="match status" value="1"/>
</dbReference>
<dbReference type="PROSITE" id="PS51872">
    <property type="entry name" value="ZF_ZBR"/>
    <property type="match status" value="1"/>
</dbReference>
<dbReference type="GO" id="GO:0008270">
    <property type="term" value="F:zinc ion binding"/>
    <property type="evidence" value="ECO:0007669"/>
    <property type="project" value="UniProtKB-KW"/>
</dbReference>
<dbReference type="CTD" id="286151"/>
<evidence type="ECO:0000256" key="3">
    <source>
        <dbReference type="ARBA" id="ARBA00022771"/>
    </source>
</evidence>
<dbReference type="GO" id="GO:0005634">
    <property type="term" value="C:nucleus"/>
    <property type="evidence" value="ECO:0007669"/>
    <property type="project" value="TreeGrafter"/>
</dbReference>
<dbReference type="InParanoid" id="A0A6J2W6F0"/>
<keyword evidence="2" id="KW-0479">Metal-binding</keyword>
<organism evidence="9 10">
    <name type="scientific">Chanos chanos</name>
    <name type="common">Milkfish</name>
    <name type="synonym">Mugil chanos</name>
    <dbReference type="NCBI Taxonomy" id="29144"/>
    <lineage>
        <taxon>Eukaryota</taxon>
        <taxon>Metazoa</taxon>
        <taxon>Chordata</taxon>
        <taxon>Craniata</taxon>
        <taxon>Vertebrata</taxon>
        <taxon>Euteleostomi</taxon>
        <taxon>Actinopterygii</taxon>
        <taxon>Neopterygii</taxon>
        <taxon>Teleostei</taxon>
        <taxon>Ostariophysi</taxon>
        <taxon>Gonorynchiformes</taxon>
        <taxon>Chanidae</taxon>
        <taxon>Chanos</taxon>
    </lineage>
</organism>
<evidence type="ECO:0000256" key="2">
    <source>
        <dbReference type="ARBA" id="ARBA00022723"/>
    </source>
</evidence>
<feature type="region of interest" description="Disordered" evidence="7">
    <location>
        <begin position="59"/>
        <end position="91"/>
    </location>
</feature>